<name>A0A1H0LQ51_9PSEU</name>
<dbReference type="Gene3D" id="3.40.50.1820">
    <property type="entry name" value="alpha/beta hydrolase"/>
    <property type="match status" value="1"/>
</dbReference>
<keyword evidence="2" id="KW-1133">Transmembrane helix</keyword>
<evidence type="ECO:0000256" key="2">
    <source>
        <dbReference type="SAM" id="Phobius"/>
    </source>
</evidence>
<dbReference type="GO" id="GO:0016787">
    <property type="term" value="F:hydrolase activity"/>
    <property type="evidence" value="ECO:0007669"/>
    <property type="project" value="UniProtKB-KW"/>
</dbReference>
<dbReference type="RefSeq" id="WP_166657998.1">
    <property type="nucleotide sequence ID" value="NZ_FNDV01000009.1"/>
</dbReference>
<dbReference type="STRING" id="504798.SAMN05421871_10961"/>
<dbReference type="SUPFAM" id="SSF53474">
    <property type="entry name" value="alpha/beta-Hydrolases"/>
    <property type="match status" value="1"/>
</dbReference>
<dbReference type="InterPro" id="IPR049492">
    <property type="entry name" value="BD-FAE-like_dom"/>
</dbReference>
<feature type="transmembrane region" description="Helical" evidence="2">
    <location>
        <begin position="26"/>
        <end position="45"/>
    </location>
</feature>
<dbReference type="EMBL" id="FNJB01000004">
    <property type="protein sequence ID" value="SDO70297.1"/>
    <property type="molecule type" value="Genomic_DNA"/>
</dbReference>
<dbReference type="AlphaFoldDB" id="A0A1H0LQ51"/>
<dbReference type="InterPro" id="IPR050300">
    <property type="entry name" value="GDXG_lipolytic_enzyme"/>
</dbReference>
<reference evidence="5" key="1">
    <citation type="submission" date="2016-10" db="EMBL/GenBank/DDBJ databases">
        <authorList>
            <person name="Varghese N."/>
            <person name="Submissions S."/>
        </authorList>
    </citation>
    <scope>NUCLEOTIDE SEQUENCE [LARGE SCALE GENOMIC DNA]</scope>
    <source>
        <strain evidence="5">IBRC-M 10655</strain>
    </source>
</reference>
<keyword evidence="1" id="KW-0378">Hydrolase</keyword>
<dbReference type="Pfam" id="PF20434">
    <property type="entry name" value="BD-FAE"/>
    <property type="match status" value="1"/>
</dbReference>
<keyword evidence="2" id="KW-0812">Transmembrane</keyword>
<protein>
    <submittedName>
        <fullName evidence="4">Acetyl esterase/lipase</fullName>
    </submittedName>
</protein>
<evidence type="ECO:0000313" key="4">
    <source>
        <dbReference type="EMBL" id="SDO70297.1"/>
    </source>
</evidence>
<accession>A0A1H0LQ51</accession>
<dbReference type="PANTHER" id="PTHR48081">
    <property type="entry name" value="AB HYDROLASE SUPERFAMILY PROTEIN C4A8.06C"/>
    <property type="match status" value="1"/>
</dbReference>
<evidence type="ECO:0000259" key="3">
    <source>
        <dbReference type="Pfam" id="PF20434"/>
    </source>
</evidence>
<dbReference type="InterPro" id="IPR029058">
    <property type="entry name" value="AB_hydrolase_fold"/>
</dbReference>
<proteinExistence type="predicted"/>
<evidence type="ECO:0000256" key="1">
    <source>
        <dbReference type="ARBA" id="ARBA00022801"/>
    </source>
</evidence>
<dbReference type="Proteomes" id="UP000199651">
    <property type="component" value="Unassembled WGS sequence"/>
</dbReference>
<organism evidence="4 5">
    <name type="scientific">Actinokineospora alba</name>
    <dbReference type="NCBI Taxonomy" id="504798"/>
    <lineage>
        <taxon>Bacteria</taxon>
        <taxon>Bacillati</taxon>
        <taxon>Actinomycetota</taxon>
        <taxon>Actinomycetes</taxon>
        <taxon>Pseudonocardiales</taxon>
        <taxon>Pseudonocardiaceae</taxon>
        <taxon>Actinokineospora</taxon>
    </lineage>
</organism>
<evidence type="ECO:0000313" key="5">
    <source>
        <dbReference type="Proteomes" id="UP000199651"/>
    </source>
</evidence>
<gene>
    <name evidence="4" type="ORF">SAMN05192558_104236</name>
</gene>
<keyword evidence="5" id="KW-1185">Reference proteome</keyword>
<keyword evidence="2" id="KW-0472">Membrane</keyword>
<sequence length="336" mass="36872">MLLGLIGLGLAFVAYRAEARRVGTVTGVIALVATVAICFPLVASWRAADHYGTDLSVGDYLEGGSNEGKPVEALSVVYNEVDGQQLKLDAKVPPGTPARPRPAVVWVHGGGWNVGDRGEVPLWHKWLNDKGYAVFAIDYRLAPPTRWDQAPADVKCAIGWVKSQAQRYQVDPNRVMIAGGSAGGNLTLMGAYSDERVKPSCEVQDTSVKAAMAFYPAVSLNITWDQSGFQSKVRPWIRNYTGGTPQEVPQHYTFASADTYVRPGLPPTLLMHGDRDHIAPYAGSVMLADKLRQAGVKHELVTIPYAEHIFDFAWNTWGTQICRQAMERFLMENFPV</sequence>
<feature type="domain" description="BD-FAE-like" evidence="3">
    <location>
        <begin position="92"/>
        <end position="291"/>
    </location>
</feature>